<name>A0A8T0AVB1_SILME</name>
<reference evidence="1" key="1">
    <citation type="submission" date="2020-08" db="EMBL/GenBank/DDBJ databases">
        <title>Chromosome-level assembly of Southern catfish (Silurus meridionalis) provides insights into visual adaptation to the nocturnal and benthic lifestyles.</title>
        <authorList>
            <person name="Zhang Y."/>
            <person name="Wang D."/>
            <person name="Peng Z."/>
        </authorList>
    </citation>
    <scope>NUCLEOTIDE SEQUENCE</scope>
    <source>
        <strain evidence="1">SWU-2019-XX</strain>
        <tissue evidence="1">Muscle</tissue>
    </source>
</reference>
<dbReference type="EMBL" id="JABFDY010000017">
    <property type="protein sequence ID" value="KAF7695193.1"/>
    <property type="molecule type" value="Genomic_DNA"/>
</dbReference>
<evidence type="ECO:0000313" key="2">
    <source>
        <dbReference type="Proteomes" id="UP000606274"/>
    </source>
</evidence>
<organism evidence="1 2">
    <name type="scientific">Silurus meridionalis</name>
    <name type="common">Southern catfish</name>
    <name type="synonym">Silurus soldatovi meridionalis</name>
    <dbReference type="NCBI Taxonomy" id="175797"/>
    <lineage>
        <taxon>Eukaryota</taxon>
        <taxon>Metazoa</taxon>
        <taxon>Chordata</taxon>
        <taxon>Craniata</taxon>
        <taxon>Vertebrata</taxon>
        <taxon>Euteleostomi</taxon>
        <taxon>Actinopterygii</taxon>
        <taxon>Neopterygii</taxon>
        <taxon>Teleostei</taxon>
        <taxon>Ostariophysi</taxon>
        <taxon>Siluriformes</taxon>
        <taxon>Siluridae</taxon>
        <taxon>Silurus</taxon>
    </lineage>
</organism>
<dbReference type="PANTHER" id="PTHR47510">
    <property type="entry name" value="REVERSE TRANSCRIPTASE DOMAIN-CONTAINING PROTEIN"/>
    <property type="match status" value="1"/>
</dbReference>
<dbReference type="PANTHER" id="PTHR47510:SF3">
    <property type="entry name" value="ENDO_EXONUCLEASE_PHOSPHATASE DOMAIN-CONTAINING PROTEIN"/>
    <property type="match status" value="1"/>
</dbReference>
<feature type="non-terminal residue" evidence="1">
    <location>
        <position position="193"/>
    </location>
</feature>
<comment type="caution">
    <text evidence="1">The sequence shown here is derived from an EMBL/GenBank/DDBJ whole genome shotgun (WGS) entry which is preliminary data.</text>
</comment>
<feature type="non-terminal residue" evidence="1">
    <location>
        <position position="1"/>
    </location>
</feature>
<accession>A0A8T0AVB1</accession>
<protein>
    <submittedName>
        <fullName evidence="1">Uncharacterized protein</fullName>
    </submittedName>
</protein>
<dbReference type="AlphaFoldDB" id="A0A8T0AVB1"/>
<keyword evidence="2" id="KW-1185">Reference proteome</keyword>
<proteinExistence type="predicted"/>
<gene>
    <name evidence="1" type="ORF">HF521_006916</name>
</gene>
<dbReference type="Proteomes" id="UP000606274">
    <property type="component" value="Unassembled WGS sequence"/>
</dbReference>
<sequence length="193" mass="21218">IESVRSAYFSQIIDNNQSNPRHLFNTINRLLKVNVGTSLPVSNQLCKDFLNFFSSKIDNVYKLIHAAPASSSIFCSPSFSGTPFSTFSQIDTELLTREVSRMKVTTCLLDPLPTSLFKSCLDSLCPAVLSIVNDSLLTGVVPAALKTAAVTPVLKKQNSDLDNLNNYCPISNLPFFAKILERLVALQPHSHLT</sequence>
<evidence type="ECO:0000313" key="1">
    <source>
        <dbReference type="EMBL" id="KAF7695193.1"/>
    </source>
</evidence>